<dbReference type="InterPro" id="IPR036291">
    <property type="entry name" value="NAD(P)-bd_dom_sf"/>
</dbReference>
<accession>A0A1I0NMP6</accession>
<name>A0A1I0NMP6_9EURY</name>
<dbReference type="InterPro" id="IPR002347">
    <property type="entry name" value="SDR_fam"/>
</dbReference>
<dbReference type="Gene3D" id="3.40.50.720">
    <property type="entry name" value="NAD(P)-binding Rossmann-like Domain"/>
    <property type="match status" value="1"/>
</dbReference>
<dbReference type="PANTHER" id="PTHR24321">
    <property type="entry name" value="DEHYDROGENASES, SHORT CHAIN"/>
    <property type="match status" value="1"/>
</dbReference>
<dbReference type="Proteomes" id="UP000183275">
    <property type="component" value="Unassembled WGS sequence"/>
</dbReference>
<evidence type="ECO:0000256" key="1">
    <source>
        <dbReference type="ARBA" id="ARBA00006484"/>
    </source>
</evidence>
<protein>
    <submittedName>
        <fullName evidence="3">NAD(P)-dependent dehydrogenase, short-chain alcohol dehydrogenase family</fullName>
    </submittedName>
</protein>
<dbReference type="PRINTS" id="PR00080">
    <property type="entry name" value="SDRFAMILY"/>
</dbReference>
<dbReference type="GO" id="GO:0016491">
    <property type="term" value="F:oxidoreductase activity"/>
    <property type="evidence" value="ECO:0007669"/>
    <property type="project" value="UniProtKB-KW"/>
</dbReference>
<dbReference type="AlphaFoldDB" id="A0A1I0NMP6"/>
<dbReference type="PRINTS" id="PR00081">
    <property type="entry name" value="GDHRDH"/>
</dbReference>
<dbReference type="NCBIfam" id="NF005559">
    <property type="entry name" value="PRK07231.1"/>
    <property type="match status" value="1"/>
</dbReference>
<organism evidence="3 4">
    <name type="scientific">Natrinema salifodinae</name>
    <dbReference type="NCBI Taxonomy" id="1202768"/>
    <lineage>
        <taxon>Archaea</taxon>
        <taxon>Methanobacteriati</taxon>
        <taxon>Methanobacteriota</taxon>
        <taxon>Stenosarchaea group</taxon>
        <taxon>Halobacteria</taxon>
        <taxon>Halobacteriales</taxon>
        <taxon>Natrialbaceae</taxon>
        <taxon>Natrinema</taxon>
    </lineage>
</organism>
<dbReference type="SUPFAM" id="SSF51735">
    <property type="entry name" value="NAD(P)-binding Rossmann-fold domains"/>
    <property type="match status" value="1"/>
</dbReference>
<dbReference type="FunFam" id="3.40.50.720:FF:000084">
    <property type="entry name" value="Short-chain dehydrogenase reductase"/>
    <property type="match status" value="1"/>
</dbReference>
<dbReference type="Pfam" id="PF13561">
    <property type="entry name" value="adh_short_C2"/>
    <property type="match status" value="1"/>
</dbReference>
<evidence type="ECO:0000313" key="4">
    <source>
        <dbReference type="Proteomes" id="UP000183275"/>
    </source>
</evidence>
<dbReference type="CDD" id="cd05233">
    <property type="entry name" value="SDR_c"/>
    <property type="match status" value="1"/>
</dbReference>
<dbReference type="PANTHER" id="PTHR24321:SF11">
    <property type="entry name" value="BLR0893 PROTEIN"/>
    <property type="match status" value="1"/>
</dbReference>
<sequence>MYTMQLVENDVAVITGAASGIGRTTAKTFADHGASVVVADVDADAGAETVAEITDAGGDATFVRTDVSDPDDVEAMIETAVSEYGGLDVLYNNAAIEGPVARLGEYDDDAFEQVIDVNLKGVWYGMKYGIDAMLADDGGSIISASSIGGEVAVPQYGGYGAAKAAVSHLTKYAAIEYAEEGIRANAVAPGIVRTDMIERTIEEHPEMEEQFLNTEPMAGLADPQEIANAVLFLGSDLSSRVTGVTLPVEGGYLAQ</sequence>
<keyword evidence="4" id="KW-1185">Reference proteome</keyword>
<gene>
    <name evidence="3" type="ORF">SAMN05216285_1895</name>
</gene>
<evidence type="ECO:0000256" key="2">
    <source>
        <dbReference type="ARBA" id="ARBA00023002"/>
    </source>
</evidence>
<reference evidence="4" key="1">
    <citation type="submission" date="2016-10" db="EMBL/GenBank/DDBJ databases">
        <authorList>
            <person name="Varghese N."/>
        </authorList>
    </citation>
    <scope>NUCLEOTIDE SEQUENCE [LARGE SCALE GENOMIC DNA]</scope>
    <source>
        <strain evidence="4">CGMCC 1.12284</strain>
    </source>
</reference>
<dbReference type="STRING" id="1202768.SAMN05216285_1895"/>
<dbReference type="eggNOG" id="arCOG01259">
    <property type="taxonomic scope" value="Archaea"/>
</dbReference>
<proteinExistence type="inferred from homology"/>
<comment type="similarity">
    <text evidence="1">Belongs to the short-chain dehydrogenases/reductases (SDR) family.</text>
</comment>
<keyword evidence="2" id="KW-0560">Oxidoreductase</keyword>
<evidence type="ECO:0000313" key="3">
    <source>
        <dbReference type="EMBL" id="SEW02466.1"/>
    </source>
</evidence>
<dbReference type="EMBL" id="FOIS01000002">
    <property type="protein sequence ID" value="SEW02466.1"/>
    <property type="molecule type" value="Genomic_DNA"/>
</dbReference>